<protein>
    <submittedName>
        <fullName evidence="2">Uncharacterized protein</fullName>
    </submittedName>
</protein>
<feature type="chain" id="PRO_5030632549" evidence="1">
    <location>
        <begin position="21"/>
        <end position="232"/>
    </location>
</feature>
<accession>A0A7S0ENH3</accession>
<keyword evidence="1" id="KW-0732">Signal</keyword>
<dbReference type="PROSITE" id="PS51318">
    <property type="entry name" value="TAT"/>
    <property type="match status" value="1"/>
</dbReference>
<name>A0A7S0ENH3_9EUKA</name>
<proteinExistence type="predicted"/>
<sequence>MRASLRLILGVLLCSQEALSLRVPPPLASRRRWLAGAGAAAAASAVPALASAAPSFVSSLQGPVQDAVAPGHWLGQLVGINSKTEEWTFADSSPAEVSAALVAVLAELTPARRELLLIPEFKVTQADASKVHVLTWTKAEWLDTLDVKLEKKGRGCVATASFYATGLLPTSIPLAPLVNVAFAWFPFGSPGPRGEMLQDFRLRALNGLLAKKLQGLKADNTRRDGDIGRGDN</sequence>
<gene>
    <name evidence="2" type="ORF">PANT1444_LOCUS11129</name>
</gene>
<dbReference type="InterPro" id="IPR006311">
    <property type="entry name" value="TAT_signal"/>
</dbReference>
<dbReference type="EMBL" id="HBEP01019791">
    <property type="protein sequence ID" value="CAD8490320.1"/>
    <property type="molecule type" value="Transcribed_RNA"/>
</dbReference>
<evidence type="ECO:0000313" key="2">
    <source>
        <dbReference type="EMBL" id="CAD8490320.1"/>
    </source>
</evidence>
<feature type="signal peptide" evidence="1">
    <location>
        <begin position="1"/>
        <end position="20"/>
    </location>
</feature>
<evidence type="ECO:0000256" key="1">
    <source>
        <dbReference type="SAM" id="SignalP"/>
    </source>
</evidence>
<dbReference type="AlphaFoldDB" id="A0A7S0ENH3"/>
<organism evidence="2">
    <name type="scientific">Phaeocystis antarctica</name>
    <dbReference type="NCBI Taxonomy" id="33657"/>
    <lineage>
        <taxon>Eukaryota</taxon>
        <taxon>Haptista</taxon>
        <taxon>Haptophyta</taxon>
        <taxon>Prymnesiophyceae</taxon>
        <taxon>Phaeocystales</taxon>
        <taxon>Phaeocystaceae</taxon>
        <taxon>Phaeocystis</taxon>
    </lineage>
</organism>
<reference evidence="2" key="1">
    <citation type="submission" date="2021-01" db="EMBL/GenBank/DDBJ databases">
        <authorList>
            <person name="Corre E."/>
            <person name="Pelletier E."/>
            <person name="Niang G."/>
            <person name="Scheremetjew M."/>
            <person name="Finn R."/>
            <person name="Kale V."/>
            <person name="Holt S."/>
            <person name="Cochrane G."/>
            <person name="Meng A."/>
            <person name="Brown T."/>
            <person name="Cohen L."/>
        </authorList>
    </citation>
    <scope>NUCLEOTIDE SEQUENCE</scope>
    <source>
        <strain evidence="2">CCMP1374</strain>
    </source>
</reference>